<comment type="similarity">
    <text evidence="1 4">Belongs to the glycosyl hydrolase 5 (cellulase A) family.</text>
</comment>
<dbReference type="InterPro" id="IPR001547">
    <property type="entry name" value="Glyco_hydro_5"/>
</dbReference>
<sequence length="356" mass="40617">MDSSSGDSFLAKTEELVAVDVLEVSGWKDNDPTIFDLTISDTIEGEFQLTNGFGPNKAPQVMKEHWNTFIVEDDFKFIAKNGLNAVRIPVGWWTTRDPTPPPPYVGGSLQILDNAFLWAQKYGLKVILDLHAAPDSQNGVAHSSSRDGTIEWGKTYESIQQTLDVIDFFTARYSKSDSLYAIELLNEPIAPNVTLEALTKYYKAGYEVVRKYSSKVYVILCARLKFTKPDHDLPPPQELLSLASDLVGSVLDVHWYNLFYDIFDNLTVQQNINFIHTNRTSQLDHFSPLNGPLTYVGEWCNEWNVKNATKVDYQRFAKTQLNVYGRATFGWSFWTLKNVQNNWNLEWMINNGYIKL</sequence>
<dbReference type="PANTHER" id="PTHR10551:SF14">
    <property type="entry name" value="CELLULASE CONTAINING PROTEIN, EXPRESSED"/>
    <property type="match status" value="1"/>
</dbReference>
<dbReference type="GO" id="GO:0015629">
    <property type="term" value="C:actin cytoskeleton"/>
    <property type="evidence" value="ECO:0007669"/>
    <property type="project" value="TreeGrafter"/>
</dbReference>
<evidence type="ECO:0000313" key="6">
    <source>
        <dbReference type="EMBL" id="KAF7843596.1"/>
    </source>
</evidence>
<name>A0A835CHR4_9FABA</name>
<reference evidence="6" key="1">
    <citation type="submission" date="2020-09" db="EMBL/GenBank/DDBJ databases">
        <title>Genome-Enabled Discovery of Anthraquinone Biosynthesis in Senna tora.</title>
        <authorList>
            <person name="Kang S.-H."/>
            <person name="Pandey R.P."/>
            <person name="Lee C.-M."/>
            <person name="Sim J.-S."/>
            <person name="Jeong J.-T."/>
            <person name="Choi B.-S."/>
            <person name="Jung M."/>
            <person name="Ginzburg D."/>
            <person name="Zhao K."/>
            <person name="Won S.Y."/>
            <person name="Oh T.-J."/>
            <person name="Yu Y."/>
            <person name="Kim N.-H."/>
            <person name="Lee O.R."/>
            <person name="Lee T.-H."/>
            <person name="Bashyal P."/>
            <person name="Kim T.-S."/>
            <person name="Lee W.-H."/>
            <person name="Kawkins C."/>
            <person name="Kim C.-K."/>
            <person name="Kim J.S."/>
            <person name="Ahn B.O."/>
            <person name="Rhee S.Y."/>
            <person name="Sohng J.K."/>
        </authorList>
    </citation>
    <scope>NUCLEOTIDE SEQUENCE</scope>
    <source>
        <tissue evidence="6">Leaf</tissue>
    </source>
</reference>
<keyword evidence="7" id="KW-1185">Reference proteome</keyword>
<comment type="caution">
    <text evidence="6">The sequence shown here is derived from an EMBL/GenBank/DDBJ whole genome shotgun (WGS) entry which is preliminary data.</text>
</comment>
<dbReference type="SUPFAM" id="SSF51445">
    <property type="entry name" value="(Trans)glycosidases"/>
    <property type="match status" value="1"/>
</dbReference>
<evidence type="ECO:0000256" key="1">
    <source>
        <dbReference type="ARBA" id="ARBA00005641"/>
    </source>
</evidence>
<dbReference type="GO" id="GO:0007163">
    <property type="term" value="P:establishment or maintenance of cell polarity"/>
    <property type="evidence" value="ECO:0007669"/>
    <property type="project" value="TreeGrafter"/>
</dbReference>
<dbReference type="Proteomes" id="UP000634136">
    <property type="component" value="Unassembled WGS sequence"/>
</dbReference>
<dbReference type="PANTHER" id="PTHR10551">
    <property type="entry name" value="FASCIN"/>
    <property type="match status" value="1"/>
</dbReference>
<protein>
    <submittedName>
        <fullName evidence="6">Putative glucan 1,3-beta-glucosidase A</fullName>
    </submittedName>
</protein>
<dbReference type="InterPro" id="IPR010431">
    <property type="entry name" value="Fascin"/>
</dbReference>
<evidence type="ECO:0000313" key="7">
    <source>
        <dbReference type="Proteomes" id="UP000634136"/>
    </source>
</evidence>
<evidence type="ECO:0000256" key="3">
    <source>
        <dbReference type="ARBA" id="ARBA00023295"/>
    </source>
</evidence>
<dbReference type="InterPro" id="IPR017853">
    <property type="entry name" value="GH"/>
</dbReference>
<dbReference type="GO" id="GO:0005737">
    <property type="term" value="C:cytoplasm"/>
    <property type="evidence" value="ECO:0007669"/>
    <property type="project" value="TreeGrafter"/>
</dbReference>
<dbReference type="GO" id="GO:0016477">
    <property type="term" value="P:cell migration"/>
    <property type="evidence" value="ECO:0007669"/>
    <property type="project" value="TreeGrafter"/>
</dbReference>
<dbReference type="OrthoDB" id="62120at2759"/>
<feature type="domain" description="Glycoside hydrolase family 5" evidence="5">
    <location>
        <begin position="62"/>
        <end position="338"/>
    </location>
</feature>
<dbReference type="Gene3D" id="3.20.20.80">
    <property type="entry name" value="Glycosidases"/>
    <property type="match status" value="1"/>
</dbReference>
<keyword evidence="3 4" id="KW-0326">Glycosidase</keyword>
<dbReference type="GO" id="GO:0051015">
    <property type="term" value="F:actin filament binding"/>
    <property type="evidence" value="ECO:0007669"/>
    <property type="project" value="InterPro"/>
</dbReference>
<dbReference type="Pfam" id="PF00150">
    <property type="entry name" value="Cellulase"/>
    <property type="match status" value="1"/>
</dbReference>
<evidence type="ECO:0000256" key="4">
    <source>
        <dbReference type="RuleBase" id="RU361153"/>
    </source>
</evidence>
<dbReference type="EMBL" id="JAAIUW010000001">
    <property type="protein sequence ID" value="KAF7843596.1"/>
    <property type="molecule type" value="Genomic_DNA"/>
</dbReference>
<keyword evidence="2 4" id="KW-0378">Hydrolase</keyword>
<dbReference type="AlphaFoldDB" id="A0A835CHR4"/>
<evidence type="ECO:0000256" key="2">
    <source>
        <dbReference type="ARBA" id="ARBA00022801"/>
    </source>
</evidence>
<dbReference type="GO" id="GO:0051017">
    <property type="term" value="P:actin filament bundle assembly"/>
    <property type="evidence" value="ECO:0007669"/>
    <property type="project" value="TreeGrafter"/>
</dbReference>
<dbReference type="GO" id="GO:0000272">
    <property type="term" value="P:polysaccharide catabolic process"/>
    <property type="evidence" value="ECO:0007669"/>
    <property type="project" value="InterPro"/>
</dbReference>
<accession>A0A835CHR4</accession>
<gene>
    <name evidence="6" type="ORF">G2W53_000501</name>
</gene>
<proteinExistence type="inferred from homology"/>
<dbReference type="GO" id="GO:0004553">
    <property type="term" value="F:hydrolase activity, hydrolyzing O-glycosyl compounds"/>
    <property type="evidence" value="ECO:0007669"/>
    <property type="project" value="InterPro"/>
</dbReference>
<dbReference type="FunFam" id="3.20.20.80:FF:000067">
    <property type="entry name" value="Glucan 1,3-beta-glucosidase A"/>
    <property type="match status" value="1"/>
</dbReference>
<organism evidence="6 7">
    <name type="scientific">Senna tora</name>
    <dbReference type="NCBI Taxonomy" id="362788"/>
    <lineage>
        <taxon>Eukaryota</taxon>
        <taxon>Viridiplantae</taxon>
        <taxon>Streptophyta</taxon>
        <taxon>Embryophyta</taxon>
        <taxon>Tracheophyta</taxon>
        <taxon>Spermatophyta</taxon>
        <taxon>Magnoliopsida</taxon>
        <taxon>eudicotyledons</taxon>
        <taxon>Gunneridae</taxon>
        <taxon>Pentapetalae</taxon>
        <taxon>rosids</taxon>
        <taxon>fabids</taxon>
        <taxon>Fabales</taxon>
        <taxon>Fabaceae</taxon>
        <taxon>Caesalpinioideae</taxon>
        <taxon>Cassia clade</taxon>
        <taxon>Senna</taxon>
    </lineage>
</organism>
<evidence type="ECO:0000259" key="5">
    <source>
        <dbReference type="Pfam" id="PF00150"/>
    </source>
</evidence>